<dbReference type="EMBL" id="KV918998">
    <property type="protein sequence ID" value="OSX73416.1"/>
    <property type="molecule type" value="Genomic_DNA"/>
</dbReference>
<feature type="compositionally biased region" description="Low complexity" evidence="1">
    <location>
        <begin position="340"/>
        <end position="353"/>
    </location>
</feature>
<sequence length="374" mass="39504">MTTFPHTIAQMRDFFVKPFFTVLGFSHNPIALSKAKKWSANDCFLTSYKGKKVVVAAAKHLFLKVGGASRVFKDNGAGIRCHVDMVVGHHFFIASFARNEFEIALGNCSRRRGGNGTELYQHWLGEISKSTKLFNENHKDNKVHVGYRTTDAVDQEIVVRNPSGAWVFAAFAGAVAVRVARQTPNSTAKMSACRMGLPKTTAAPSIPAAAGYSMCVTPATRRGATSAAAGGTDGPSAANQAAGAMPNCAEDYGVGVDDEILVARPALVVIVVDSDTDHRAGAALMGIAKEGATSVVRGCNRRMSDDGMSGVGGNDARGRNERANDGYGTDGDERSVRGRTSFSESCESDTSSSAGDEGDKSEGGSVIEYEGEEA</sequence>
<protein>
    <submittedName>
        <fullName evidence="2">Uncharacterized protein</fullName>
    </submittedName>
</protein>
<keyword evidence="3" id="KW-1185">Reference proteome</keyword>
<dbReference type="Proteomes" id="UP000218209">
    <property type="component" value="Unassembled WGS sequence"/>
</dbReference>
<evidence type="ECO:0000313" key="3">
    <source>
        <dbReference type="Proteomes" id="UP000218209"/>
    </source>
</evidence>
<evidence type="ECO:0000313" key="2">
    <source>
        <dbReference type="EMBL" id="OSX73416.1"/>
    </source>
</evidence>
<gene>
    <name evidence="2" type="ORF">BU14_0350s0009</name>
</gene>
<evidence type="ECO:0000256" key="1">
    <source>
        <dbReference type="SAM" id="MobiDB-lite"/>
    </source>
</evidence>
<reference evidence="2 3" key="1">
    <citation type="submission" date="2017-03" db="EMBL/GenBank/DDBJ databases">
        <title>WGS assembly of Porphyra umbilicalis.</title>
        <authorList>
            <person name="Brawley S.H."/>
            <person name="Blouin N.A."/>
            <person name="Ficko-Blean E."/>
            <person name="Wheeler G.L."/>
            <person name="Lohr M."/>
            <person name="Goodson H.V."/>
            <person name="Jenkins J.W."/>
            <person name="Blaby-Haas C.E."/>
            <person name="Helliwell K.E."/>
            <person name="Chan C."/>
            <person name="Marriage T."/>
            <person name="Bhattacharya D."/>
            <person name="Klein A.S."/>
            <person name="Badis Y."/>
            <person name="Brodie J."/>
            <person name="Cao Y."/>
            <person name="Collen J."/>
            <person name="Dittami S.M."/>
            <person name="Gachon C.M."/>
            <person name="Green B.R."/>
            <person name="Karpowicz S."/>
            <person name="Kim J.W."/>
            <person name="Kudahl U."/>
            <person name="Lin S."/>
            <person name="Michel G."/>
            <person name="Mittag M."/>
            <person name="Olson B.J."/>
            <person name="Pangilinan J."/>
            <person name="Peng Y."/>
            <person name="Qiu H."/>
            <person name="Shu S."/>
            <person name="Singer J.T."/>
            <person name="Smith A.G."/>
            <person name="Sprecher B.N."/>
            <person name="Wagner V."/>
            <person name="Wang W."/>
            <person name="Wang Z.-Y."/>
            <person name="Yan J."/>
            <person name="Yarish C."/>
            <person name="Zoeuner-Riek S."/>
            <person name="Zhuang Y."/>
            <person name="Zou Y."/>
            <person name="Lindquist E.A."/>
            <person name="Grimwood J."/>
            <person name="Barry K."/>
            <person name="Rokhsar D.S."/>
            <person name="Schmutz J."/>
            <person name="Stiller J.W."/>
            <person name="Grossman A.R."/>
            <person name="Prochnik S.E."/>
        </authorList>
    </citation>
    <scope>NUCLEOTIDE SEQUENCE [LARGE SCALE GENOMIC DNA]</scope>
    <source>
        <strain evidence="2">4086291</strain>
    </source>
</reference>
<proteinExistence type="predicted"/>
<dbReference type="AlphaFoldDB" id="A0A1X6NY39"/>
<name>A0A1X6NY39_PORUM</name>
<organism evidence="2 3">
    <name type="scientific">Porphyra umbilicalis</name>
    <name type="common">Purple laver</name>
    <name type="synonym">Red alga</name>
    <dbReference type="NCBI Taxonomy" id="2786"/>
    <lineage>
        <taxon>Eukaryota</taxon>
        <taxon>Rhodophyta</taxon>
        <taxon>Bangiophyceae</taxon>
        <taxon>Bangiales</taxon>
        <taxon>Bangiaceae</taxon>
        <taxon>Porphyra</taxon>
    </lineage>
</organism>
<accession>A0A1X6NY39</accession>
<feature type="region of interest" description="Disordered" evidence="1">
    <location>
        <begin position="300"/>
        <end position="374"/>
    </location>
</feature>